<reference evidence="4 6" key="2">
    <citation type="journal article" date="2013" name="Nature">
        <title>Insights into bilaterian evolution from three spiralian genomes.</title>
        <authorList>
            <person name="Simakov O."/>
            <person name="Marletaz F."/>
            <person name="Cho S.J."/>
            <person name="Edsinger-Gonzales E."/>
            <person name="Havlak P."/>
            <person name="Hellsten U."/>
            <person name="Kuo D.H."/>
            <person name="Larsson T."/>
            <person name="Lv J."/>
            <person name="Arendt D."/>
            <person name="Savage R."/>
            <person name="Osoegawa K."/>
            <person name="de Jong P."/>
            <person name="Grimwood J."/>
            <person name="Chapman J.A."/>
            <person name="Shapiro H."/>
            <person name="Aerts A."/>
            <person name="Otillar R.P."/>
            <person name="Terry A.Y."/>
            <person name="Boore J.L."/>
            <person name="Grigoriev I.V."/>
            <person name="Lindberg D.R."/>
            <person name="Seaver E.C."/>
            <person name="Weisblat D.A."/>
            <person name="Putnam N.H."/>
            <person name="Rokhsar D.S."/>
        </authorList>
    </citation>
    <scope>NUCLEOTIDE SEQUENCE</scope>
    <source>
        <strain evidence="4 6">I ESC-2004</strain>
    </source>
</reference>
<dbReference type="EMBL" id="KB295394">
    <property type="protein sequence ID" value="ELU13198.1"/>
    <property type="molecule type" value="Genomic_DNA"/>
</dbReference>
<evidence type="ECO:0000313" key="4">
    <source>
        <dbReference type="EMBL" id="ELU13198.1"/>
    </source>
</evidence>
<dbReference type="SMART" id="SM00248">
    <property type="entry name" value="ANK"/>
    <property type="match status" value="3"/>
</dbReference>
<keyword evidence="1" id="KW-0677">Repeat</keyword>
<dbReference type="PROSITE" id="PS50297">
    <property type="entry name" value="ANK_REP_REGION"/>
    <property type="match status" value="2"/>
</dbReference>
<dbReference type="EMBL" id="AMQN01005195">
    <property type="status" value="NOT_ANNOTATED_CDS"/>
    <property type="molecule type" value="Genomic_DNA"/>
</dbReference>
<dbReference type="HOGENOM" id="CLU_2284392_0_0_1"/>
<feature type="repeat" description="ANK" evidence="3">
    <location>
        <begin position="1"/>
        <end position="32"/>
    </location>
</feature>
<dbReference type="SUPFAM" id="SSF48403">
    <property type="entry name" value="Ankyrin repeat"/>
    <property type="match status" value="1"/>
</dbReference>
<evidence type="ECO:0000313" key="5">
    <source>
        <dbReference type="EnsemblMetazoa" id="CapteP57546"/>
    </source>
</evidence>
<reference evidence="6" key="1">
    <citation type="submission" date="2012-12" db="EMBL/GenBank/DDBJ databases">
        <authorList>
            <person name="Hellsten U."/>
            <person name="Grimwood J."/>
            <person name="Chapman J.A."/>
            <person name="Shapiro H."/>
            <person name="Aerts A."/>
            <person name="Otillar R.P."/>
            <person name="Terry A.Y."/>
            <person name="Boore J.L."/>
            <person name="Simakov O."/>
            <person name="Marletaz F."/>
            <person name="Cho S.-J."/>
            <person name="Edsinger-Gonzales E."/>
            <person name="Havlak P."/>
            <person name="Kuo D.-H."/>
            <person name="Larsson T."/>
            <person name="Lv J."/>
            <person name="Arendt D."/>
            <person name="Savage R."/>
            <person name="Osoegawa K."/>
            <person name="de Jong P."/>
            <person name="Lindberg D.R."/>
            <person name="Seaver E.C."/>
            <person name="Weisblat D.A."/>
            <person name="Putnam N.H."/>
            <person name="Grigoriev I.V."/>
            <person name="Rokhsar D.S."/>
        </authorList>
    </citation>
    <scope>NUCLEOTIDE SEQUENCE</scope>
    <source>
        <strain evidence="6">I ESC-2004</strain>
    </source>
</reference>
<accession>R7V2Y4</accession>
<organism evidence="4">
    <name type="scientific">Capitella teleta</name>
    <name type="common">Polychaete worm</name>
    <dbReference type="NCBI Taxonomy" id="283909"/>
    <lineage>
        <taxon>Eukaryota</taxon>
        <taxon>Metazoa</taxon>
        <taxon>Spiralia</taxon>
        <taxon>Lophotrochozoa</taxon>
        <taxon>Annelida</taxon>
        <taxon>Polychaeta</taxon>
        <taxon>Sedentaria</taxon>
        <taxon>Scolecida</taxon>
        <taxon>Capitellidae</taxon>
        <taxon>Capitella</taxon>
    </lineage>
</organism>
<feature type="repeat" description="ANK" evidence="3">
    <location>
        <begin position="33"/>
        <end position="65"/>
    </location>
</feature>
<proteinExistence type="predicted"/>
<dbReference type="AlphaFoldDB" id="R7V2Y4"/>
<evidence type="ECO:0000256" key="2">
    <source>
        <dbReference type="ARBA" id="ARBA00023043"/>
    </source>
</evidence>
<evidence type="ECO:0000256" key="1">
    <source>
        <dbReference type="ARBA" id="ARBA00022737"/>
    </source>
</evidence>
<dbReference type="EnsemblMetazoa" id="CapteT57546">
    <property type="protein sequence ID" value="CapteP57546"/>
    <property type="gene ID" value="CapteG57546"/>
</dbReference>
<protein>
    <submittedName>
        <fullName evidence="4 5">Uncharacterized protein</fullName>
    </submittedName>
</protein>
<dbReference type="Proteomes" id="UP000014760">
    <property type="component" value="Unassembled WGS sequence"/>
</dbReference>
<dbReference type="InterPro" id="IPR036770">
    <property type="entry name" value="Ankyrin_rpt-contain_sf"/>
</dbReference>
<feature type="non-terminal residue" evidence="4">
    <location>
        <position position="102"/>
    </location>
</feature>
<reference evidence="5" key="3">
    <citation type="submission" date="2015-06" db="UniProtKB">
        <authorList>
            <consortium name="EnsemblMetazoa"/>
        </authorList>
    </citation>
    <scope>IDENTIFICATION</scope>
</reference>
<feature type="non-terminal residue" evidence="4">
    <location>
        <position position="1"/>
    </location>
</feature>
<name>R7V2Y4_CAPTE</name>
<sequence>GVAMLHLAAVCGHAGVVRRLINLGCDVNGMTSAGSTPLFLAVKEGTAEVVDELLKAKCDLSLAKGKSAAGMIHLAVLGNNEKIVRSLARSGCDVNERTLSEE</sequence>
<gene>
    <name evidence="4" type="ORF">CAPTEDRAFT_57546</name>
</gene>
<dbReference type="PANTHER" id="PTHR24198">
    <property type="entry name" value="ANKYRIN REPEAT AND PROTEIN KINASE DOMAIN-CONTAINING PROTEIN"/>
    <property type="match status" value="1"/>
</dbReference>
<dbReference type="Gene3D" id="1.25.40.20">
    <property type="entry name" value="Ankyrin repeat-containing domain"/>
    <property type="match status" value="1"/>
</dbReference>
<evidence type="ECO:0000313" key="6">
    <source>
        <dbReference type="Proteomes" id="UP000014760"/>
    </source>
</evidence>
<keyword evidence="2 3" id="KW-0040">ANK repeat</keyword>
<dbReference type="InterPro" id="IPR002110">
    <property type="entry name" value="Ankyrin_rpt"/>
</dbReference>
<dbReference type="Pfam" id="PF12796">
    <property type="entry name" value="Ank_2"/>
    <property type="match status" value="1"/>
</dbReference>
<keyword evidence="6" id="KW-1185">Reference proteome</keyword>
<dbReference type="PROSITE" id="PS50088">
    <property type="entry name" value="ANK_REPEAT"/>
    <property type="match status" value="2"/>
</dbReference>
<evidence type="ECO:0000256" key="3">
    <source>
        <dbReference type="PROSITE-ProRule" id="PRU00023"/>
    </source>
</evidence>
<dbReference type="OrthoDB" id="448455at2759"/>
<dbReference type="STRING" id="283909.R7V2Y4"/>
<dbReference type="PANTHER" id="PTHR24198:SF165">
    <property type="entry name" value="ANKYRIN REPEAT-CONTAINING PROTEIN-RELATED"/>
    <property type="match status" value="1"/>
</dbReference>
<dbReference type="PRINTS" id="PR01415">
    <property type="entry name" value="ANKYRIN"/>
</dbReference>